<keyword evidence="3" id="KW-1185">Reference proteome</keyword>
<comment type="caution">
    <text evidence="2">The sequence shown here is derived from an EMBL/GenBank/DDBJ whole genome shotgun (WGS) entry which is preliminary data.</text>
</comment>
<proteinExistence type="predicted"/>
<gene>
    <name evidence="2" type="ORF">JOF45_002641</name>
</gene>
<evidence type="ECO:0000313" key="3">
    <source>
        <dbReference type="Proteomes" id="UP001519331"/>
    </source>
</evidence>
<feature type="region of interest" description="Disordered" evidence="1">
    <location>
        <begin position="1"/>
        <end position="20"/>
    </location>
</feature>
<evidence type="ECO:0000256" key="1">
    <source>
        <dbReference type="SAM" id="MobiDB-lite"/>
    </source>
</evidence>
<dbReference type="Proteomes" id="UP001519331">
    <property type="component" value="Unassembled WGS sequence"/>
</dbReference>
<protein>
    <submittedName>
        <fullName evidence="2">Uncharacterized protein</fullName>
    </submittedName>
</protein>
<name>A0ABS4T561_9MICC</name>
<dbReference type="RefSeq" id="WP_210051515.1">
    <property type="nucleotide sequence ID" value="NZ_JAGINX010000002.1"/>
</dbReference>
<evidence type="ECO:0000313" key="2">
    <source>
        <dbReference type="EMBL" id="MBP2319558.1"/>
    </source>
</evidence>
<dbReference type="EMBL" id="JAGINX010000002">
    <property type="protein sequence ID" value="MBP2319558.1"/>
    <property type="molecule type" value="Genomic_DNA"/>
</dbReference>
<accession>A0ABS4T561</accession>
<organism evidence="2 3">
    <name type="scientific">Nesterenkonia lacusekhoensis</name>
    <dbReference type="NCBI Taxonomy" id="150832"/>
    <lineage>
        <taxon>Bacteria</taxon>
        <taxon>Bacillati</taxon>
        <taxon>Actinomycetota</taxon>
        <taxon>Actinomycetes</taxon>
        <taxon>Micrococcales</taxon>
        <taxon>Micrococcaceae</taxon>
        <taxon>Nesterenkonia</taxon>
    </lineage>
</organism>
<sequence length="137" mass="15123">MKTTEAATEENSMEGVEPELPWSVEAASDSATMRELLVRNGLECPSDEAESHESVDHDDFHWIDCGDADGTFIYYDGYIGFDSSEALIQDSFETAVNEGKGIAWTEHHAVLSLSDDQLETAHWVMQESALGKLDPNP</sequence>
<reference evidence="2 3" key="1">
    <citation type="submission" date="2021-03" db="EMBL/GenBank/DDBJ databases">
        <title>Sequencing the genomes of 1000 actinobacteria strains.</title>
        <authorList>
            <person name="Klenk H.-P."/>
        </authorList>
    </citation>
    <scope>NUCLEOTIDE SEQUENCE [LARGE SCALE GENOMIC DNA]</scope>
    <source>
        <strain evidence="2 3">DSM 12544</strain>
    </source>
</reference>